<feature type="domain" description="Histidine kinase/HSP90-like ATPase" evidence="2">
    <location>
        <begin position="185"/>
        <end position="297"/>
    </location>
</feature>
<dbReference type="SUPFAM" id="SSF55874">
    <property type="entry name" value="ATPase domain of HSP90 chaperone/DNA topoisomerase II/histidine kinase"/>
    <property type="match status" value="1"/>
</dbReference>
<proteinExistence type="predicted"/>
<dbReference type="InterPro" id="IPR050267">
    <property type="entry name" value="Anti-sigma-factor_SerPK"/>
</dbReference>
<dbReference type="PANTHER" id="PTHR35526">
    <property type="entry name" value="ANTI-SIGMA-F FACTOR RSBW-RELATED"/>
    <property type="match status" value="1"/>
</dbReference>
<keyword evidence="5" id="KW-1185">Reference proteome</keyword>
<gene>
    <name evidence="4" type="ORF">ACFOLH_09355</name>
</gene>
<protein>
    <submittedName>
        <fullName evidence="4">MEDS domain-containing protein</fullName>
    </submittedName>
</protein>
<dbReference type="InterPro" id="IPR036890">
    <property type="entry name" value="HATPase_C_sf"/>
</dbReference>
<feature type="domain" description="MEDS" evidence="3">
    <location>
        <begin position="9"/>
        <end position="161"/>
    </location>
</feature>
<evidence type="ECO:0000259" key="3">
    <source>
        <dbReference type="Pfam" id="PF14417"/>
    </source>
</evidence>
<dbReference type="PANTHER" id="PTHR35526:SF3">
    <property type="entry name" value="ANTI-SIGMA-F FACTOR RSBW"/>
    <property type="match status" value="1"/>
</dbReference>
<dbReference type="Pfam" id="PF14417">
    <property type="entry name" value="MEDS"/>
    <property type="match status" value="1"/>
</dbReference>
<sequence>MTAPTTRPHQVLLHDSGDGLAAGIASFLSVSLLRGEAALLLATPDHLAGAADALVAAGVDLDRARGEGRYVERDAAATLALFRTPDGIDADAFHAVLDPLLAELTGRSGAVAAYGEMVGLLAEEGDLAGAVFLEELWGSVTRTTPVRLLCGYAHGLLPGQADLDLVQGLHDTAARPVDATWALDLPAGPESAPLARAAVTDLCRTWGLDGTEWADDLVLVVAELVGNAVRHGGSRPTLAVDVHGGDVDLSVTDASDQLPAPRDDLLAENGRGYVIIDALSDSWGVERLPFGKRVWARLPLPRVAA</sequence>
<dbReference type="RefSeq" id="WP_340295223.1">
    <property type="nucleotide sequence ID" value="NZ_JBBEOI010000218.1"/>
</dbReference>
<evidence type="ECO:0000313" key="4">
    <source>
        <dbReference type="EMBL" id="MFC3688544.1"/>
    </source>
</evidence>
<dbReference type="Pfam" id="PF13581">
    <property type="entry name" value="HATPase_c_2"/>
    <property type="match status" value="1"/>
</dbReference>
<dbReference type="Gene3D" id="3.30.565.10">
    <property type="entry name" value="Histidine kinase-like ATPase, C-terminal domain"/>
    <property type="match status" value="1"/>
</dbReference>
<evidence type="ECO:0000256" key="1">
    <source>
        <dbReference type="ARBA" id="ARBA00022527"/>
    </source>
</evidence>
<dbReference type="EMBL" id="JBHRWW010000005">
    <property type="protein sequence ID" value="MFC3688544.1"/>
    <property type="molecule type" value="Genomic_DNA"/>
</dbReference>
<dbReference type="Proteomes" id="UP001595685">
    <property type="component" value="Unassembled WGS sequence"/>
</dbReference>
<comment type="caution">
    <text evidence="4">The sequence shown here is derived from an EMBL/GenBank/DDBJ whole genome shotgun (WGS) entry which is preliminary data.</text>
</comment>
<keyword evidence="1" id="KW-0808">Transferase</keyword>
<accession>A0ABV7WFK6</accession>
<evidence type="ECO:0000313" key="5">
    <source>
        <dbReference type="Proteomes" id="UP001595685"/>
    </source>
</evidence>
<dbReference type="InterPro" id="IPR025847">
    <property type="entry name" value="MEDS_domain"/>
</dbReference>
<name>A0ABV7WFK6_9MICO</name>
<evidence type="ECO:0000259" key="2">
    <source>
        <dbReference type="Pfam" id="PF13581"/>
    </source>
</evidence>
<dbReference type="InterPro" id="IPR003594">
    <property type="entry name" value="HATPase_dom"/>
</dbReference>
<organism evidence="4 5">
    <name type="scientific">Aquipuribacter hungaricus</name>
    <dbReference type="NCBI Taxonomy" id="545624"/>
    <lineage>
        <taxon>Bacteria</taxon>
        <taxon>Bacillati</taxon>
        <taxon>Actinomycetota</taxon>
        <taxon>Actinomycetes</taxon>
        <taxon>Micrococcales</taxon>
        <taxon>Intrasporangiaceae</taxon>
        <taxon>Aquipuribacter</taxon>
    </lineage>
</organism>
<keyword evidence="1" id="KW-0418">Kinase</keyword>
<keyword evidence="1" id="KW-0723">Serine/threonine-protein kinase</keyword>
<reference evidence="5" key="1">
    <citation type="journal article" date="2019" name="Int. J. Syst. Evol. Microbiol.">
        <title>The Global Catalogue of Microorganisms (GCM) 10K type strain sequencing project: providing services to taxonomists for standard genome sequencing and annotation.</title>
        <authorList>
            <consortium name="The Broad Institute Genomics Platform"/>
            <consortium name="The Broad Institute Genome Sequencing Center for Infectious Disease"/>
            <person name="Wu L."/>
            <person name="Ma J."/>
        </authorList>
    </citation>
    <scope>NUCLEOTIDE SEQUENCE [LARGE SCALE GENOMIC DNA]</scope>
    <source>
        <strain evidence="5">NCAIM B.02333</strain>
    </source>
</reference>
<dbReference type="CDD" id="cd16936">
    <property type="entry name" value="HATPase_RsbW-like"/>
    <property type="match status" value="1"/>
</dbReference>